<feature type="region of interest" description="Disordered" evidence="1">
    <location>
        <begin position="1"/>
        <end position="42"/>
    </location>
</feature>
<accession>A0A2K3QDV3</accession>
<evidence type="ECO:0000313" key="4">
    <source>
        <dbReference type="Proteomes" id="UP000236621"/>
    </source>
</evidence>
<dbReference type="OrthoDB" id="427711at2759"/>
<reference evidence="3 4" key="1">
    <citation type="submission" date="2017-08" db="EMBL/GenBank/DDBJ databases">
        <title>Harnessing the power of phylogenomics to disentangle the directionality and signatures of interkingdom host jumping in the parasitic fungal genus Tolypocladium.</title>
        <authorList>
            <person name="Quandt C.A."/>
            <person name="Patterson W."/>
            <person name="Spatafora J.W."/>
        </authorList>
    </citation>
    <scope>NUCLEOTIDE SEQUENCE [LARGE SCALE GENOMIC DNA]</scope>
    <source>
        <strain evidence="3 4">CBS 113982</strain>
    </source>
</reference>
<dbReference type="AlphaFoldDB" id="A0A2K3QDV3"/>
<evidence type="ECO:0000259" key="2">
    <source>
        <dbReference type="PROSITE" id="PS50172"/>
    </source>
</evidence>
<dbReference type="SMART" id="SM00292">
    <property type="entry name" value="BRCT"/>
    <property type="match status" value="1"/>
</dbReference>
<dbReference type="EMBL" id="NRSZ01000685">
    <property type="protein sequence ID" value="PNY25709.1"/>
    <property type="molecule type" value="Genomic_DNA"/>
</dbReference>
<dbReference type="PROSITE" id="PS50172">
    <property type="entry name" value="BRCT"/>
    <property type="match status" value="1"/>
</dbReference>
<dbReference type="SUPFAM" id="SSF52113">
    <property type="entry name" value="BRCT domain"/>
    <property type="match status" value="1"/>
</dbReference>
<organism evidence="3 4">
    <name type="scientific">Tolypocladium capitatum</name>
    <dbReference type="NCBI Taxonomy" id="45235"/>
    <lineage>
        <taxon>Eukaryota</taxon>
        <taxon>Fungi</taxon>
        <taxon>Dikarya</taxon>
        <taxon>Ascomycota</taxon>
        <taxon>Pezizomycotina</taxon>
        <taxon>Sordariomycetes</taxon>
        <taxon>Hypocreomycetidae</taxon>
        <taxon>Hypocreales</taxon>
        <taxon>Ophiocordycipitaceae</taxon>
        <taxon>Tolypocladium</taxon>
    </lineage>
</organism>
<feature type="domain" description="BRCT" evidence="2">
    <location>
        <begin position="44"/>
        <end position="150"/>
    </location>
</feature>
<dbReference type="Gene3D" id="3.40.50.10190">
    <property type="entry name" value="BRCT domain"/>
    <property type="match status" value="1"/>
</dbReference>
<dbReference type="InterPro" id="IPR036420">
    <property type="entry name" value="BRCT_dom_sf"/>
</dbReference>
<evidence type="ECO:0000313" key="3">
    <source>
        <dbReference type="EMBL" id="PNY25709.1"/>
    </source>
</evidence>
<name>A0A2K3QDV3_9HYPO</name>
<evidence type="ECO:0000256" key="1">
    <source>
        <dbReference type="SAM" id="MobiDB-lite"/>
    </source>
</evidence>
<protein>
    <recommendedName>
        <fullName evidence="2">BRCT domain-containing protein</fullName>
    </recommendedName>
</protein>
<comment type="caution">
    <text evidence="3">The sequence shown here is derived from an EMBL/GenBank/DDBJ whole genome shotgun (WGS) entry which is preliminary data.</text>
</comment>
<keyword evidence="4" id="KW-1185">Reference proteome</keyword>
<dbReference type="InterPro" id="IPR001357">
    <property type="entry name" value="BRCT_dom"/>
</dbReference>
<dbReference type="Proteomes" id="UP000236621">
    <property type="component" value="Unassembled WGS sequence"/>
</dbReference>
<gene>
    <name evidence="3" type="ORF">TCAP_04352</name>
</gene>
<sequence length="177" mass="18720">MLARPGPMRASTERRREETAAEGVPGPVAARTELGRRHEQGGGATRKLFDGVVVYVNGSTYPLVSDHRLKHLLGEHGAHVSLHLSRRGVTHVILGRPAGGRTGAGAGLAGGKLEREIRRTGRCGVKFVGVEWVLESLRAGTRLPEARFAELHVAAKRQGSVYGLCSGHAAPGSAKTA</sequence>
<proteinExistence type="predicted"/>
<dbReference type="Pfam" id="PF00533">
    <property type="entry name" value="BRCT"/>
    <property type="match status" value="1"/>
</dbReference>